<dbReference type="EMBL" id="LO017727">
    <property type="protein sequence ID" value="CRH05644.1"/>
    <property type="molecule type" value="Genomic_DNA"/>
</dbReference>
<dbReference type="PANTHER" id="PTHR43861">
    <property type="entry name" value="TRANS-ACONITATE 2-METHYLTRANSFERASE-RELATED"/>
    <property type="match status" value="1"/>
</dbReference>
<dbReference type="InterPro" id="IPR041698">
    <property type="entry name" value="Methyltransf_25"/>
</dbReference>
<dbReference type="Pfam" id="PF13649">
    <property type="entry name" value="Methyltransf_25"/>
    <property type="match status" value="1"/>
</dbReference>
<dbReference type="GO" id="GO:0032259">
    <property type="term" value="P:methylation"/>
    <property type="evidence" value="ECO:0007669"/>
    <property type="project" value="UniProtKB-KW"/>
</dbReference>
<dbReference type="CDD" id="cd02440">
    <property type="entry name" value="AdoMet_MTases"/>
    <property type="match status" value="1"/>
</dbReference>
<evidence type="ECO:0000313" key="3">
    <source>
        <dbReference type="EMBL" id="CRH05644.1"/>
    </source>
</evidence>
<dbReference type="GO" id="GO:0008168">
    <property type="term" value="F:methyltransferase activity"/>
    <property type="evidence" value="ECO:0007669"/>
    <property type="project" value="UniProtKB-KW"/>
</dbReference>
<gene>
    <name evidence="3" type="ORF">MAGMO_1455</name>
</gene>
<dbReference type="Gene3D" id="3.40.50.150">
    <property type="entry name" value="Vaccinia Virus protein VP39"/>
    <property type="match status" value="1"/>
</dbReference>
<evidence type="ECO:0000256" key="1">
    <source>
        <dbReference type="ARBA" id="ARBA00022679"/>
    </source>
</evidence>
<sequence length="200" mass="22073">MSQHSPLFPATTMPDREWWSALWPDPADTLKALGIQAGQRVVDLCCGDGFFTAPLSQLVGGGLYGVDLSEEMLAQARAAVAESHAPEVTFIAGDARDLQQMIPEPVDLLLIANTFHGVPDKPALCQGVYEVLKPGGHFIIVNWHRNPREETLVLGSPRGPKYVMRMTPQMVREVVELVGFELQEVIELPPYHYGAVFVRN</sequence>
<dbReference type="AlphaFoldDB" id="A0A1S7LHQ4"/>
<accession>A0A1S7LHQ4</accession>
<organism evidence="3">
    <name type="scientific">Magnetococcus massalia (strain MO-1)</name>
    <dbReference type="NCBI Taxonomy" id="451514"/>
    <lineage>
        <taxon>Bacteria</taxon>
        <taxon>Pseudomonadati</taxon>
        <taxon>Pseudomonadota</taxon>
        <taxon>Magnetococcia</taxon>
        <taxon>Magnetococcales</taxon>
        <taxon>Magnetococcaceae</taxon>
        <taxon>Magnetococcus</taxon>
    </lineage>
</organism>
<keyword evidence="3" id="KW-0489">Methyltransferase</keyword>
<reference evidence="3" key="1">
    <citation type="submission" date="2015-04" db="EMBL/GenBank/DDBJ databases">
        <authorList>
            <person name="Syromyatnikov M.Y."/>
            <person name="Popov V.N."/>
        </authorList>
    </citation>
    <scope>NUCLEOTIDE SEQUENCE</scope>
    <source>
        <strain evidence="3">MO-1</strain>
    </source>
</reference>
<keyword evidence="1 3" id="KW-0808">Transferase</keyword>
<name>A0A1S7LHQ4_MAGMO</name>
<feature type="domain" description="Methyltransferase" evidence="2">
    <location>
        <begin position="41"/>
        <end position="136"/>
    </location>
</feature>
<protein>
    <submittedName>
        <fullName evidence="3">Putative Methyltransferase family protein</fullName>
    </submittedName>
</protein>
<evidence type="ECO:0000259" key="2">
    <source>
        <dbReference type="Pfam" id="PF13649"/>
    </source>
</evidence>
<dbReference type="SUPFAM" id="SSF53335">
    <property type="entry name" value="S-adenosyl-L-methionine-dependent methyltransferases"/>
    <property type="match status" value="1"/>
</dbReference>
<proteinExistence type="predicted"/>
<dbReference type="InterPro" id="IPR029063">
    <property type="entry name" value="SAM-dependent_MTases_sf"/>
</dbReference>